<dbReference type="EMBL" id="CP001043">
    <property type="protein sequence ID" value="ACC70492.1"/>
    <property type="molecule type" value="Genomic_DNA"/>
</dbReference>
<keyword evidence="8" id="KW-0411">Iron-sulfur</keyword>
<gene>
    <name evidence="11" type="ordered locus">Bphy_1310</name>
</gene>
<dbReference type="GO" id="GO:0006281">
    <property type="term" value="P:DNA repair"/>
    <property type="evidence" value="ECO:0007669"/>
    <property type="project" value="UniProtKB-KW"/>
</dbReference>
<keyword evidence="6" id="KW-0378">Hydrolase</keyword>
<evidence type="ECO:0000259" key="10">
    <source>
        <dbReference type="SMART" id="SM00986"/>
    </source>
</evidence>
<evidence type="ECO:0000313" key="11">
    <source>
        <dbReference type="EMBL" id="ACC70492.1"/>
    </source>
</evidence>
<evidence type="ECO:0000256" key="8">
    <source>
        <dbReference type="ARBA" id="ARBA00023014"/>
    </source>
</evidence>
<dbReference type="GO" id="GO:0051539">
    <property type="term" value="F:4 iron, 4 sulfur cluster binding"/>
    <property type="evidence" value="ECO:0007669"/>
    <property type="project" value="UniProtKB-KW"/>
</dbReference>
<dbReference type="RefSeq" id="WP_012400706.1">
    <property type="nucleotide sequence ID" value="NC_010622.1"/>
</dbReference>
<dbReference type="NCBIfam" id="TIGR03914">
    <property type="entry name" value="UDG_fam_dom"/>
    <property type="match status" value="1"/>
</dbReference>
<evidence type="ECO:0000256" key="9">
    <source>
        <dbReference type="ARBA" id="ARBA00023204"/>
    </source>
</evidence>
<evidence type="ECO:0000256" key="4">
    <source>
        <dbReference type="ARBA" id="ARBA00022723"/>
    </source>
</evidence>
<dbReference type="Proteomes" id="UP000001192">
    <property type="component" value="Chromosome 1"/>
</dbReference>
<feature type="domain" description="Uracil-DNA glycosylase-like" evidence="10">
    <location>
        <begin position="314"/>
        <end position="465"/>
    </location>
</feature>
<evidence type="ECO:0000256" key="2">
    <source>
        <dbReference type="ARBA" id="ARBA00019403"/>
    </source>
</evidence>
<dbReference type="SMART" id="SM00987">
    <property type="entry name" value="UreE_C"/>
    <property type="match status" value="1"/>
</dbReference>
<dbReference type="InterPro" id="IPR023875">
    <property type="entry name" value="DNA_repair_put"/>
</dbReference>
<dbReference type="AlphaFoldDB" id="B2JI98"/>
<dbReference type="PANTHER" id="PTHR33693">
    <property type="entry name" value="TYPE-5 URACIL-DNA GLYCOSYLASE"/>
    <property type="match status" value="1"/>
</dbReference>
<dbReference type="eggNOG" id="COG1573">
    <property type="taxonomic scope" value="Bacteria"/>
</dbReference>
<dbReference type="GO" id="GO:0097506">
    <property type="term" value="F:deaminated base DNA N-glycosylase activity"/>
    <property type="evidence" value="ECO:0007669"/>
    <property type="project" value="UniProtKB-ARBA"/>
</dbReference>
<dbReference type="HOGENOM" id="CLU_046101_1_0_4"/>
<proteinExistence type="inferred from homology"/>
<evidence type="ECO:0000256" key="3">
    <source>
        <dbReference type="ARBA" id="ARBA00022485"/>
    </source>
</evidence>
<dbReference type="InterPro" id="IPR051536">
    <property type="entry name" value="UDG_Type-4/5"/>
</dbReference>
<keyword evidence="3" id="KW-0004">4Fe-4S</keyword>
<dbReference type="InterPro" id="IPR005273">
    <property type="entry name" value="Ura-DNA_glyco_family4"/>
</dbReference>
<dbReference type="OrthoDB" id="5290748at2"/>
<dbReference type="CDD" id="cd10030">
    <property type="entry name" value="UDG-F4_TTUDGA_SPO1dp_like"/>
    <property type="match status" value="1"/>
</dbReference>
<sequence>MHVTTIEDTFAAWREAARQALAQRVAPEEIDWRIRDGARAAPSTLFDDKSATPFESAVCVEVLISRELAELLNDAALYRAPGRWAFLYRVLWRWHGGDRSVASPADSDGARLHKMAKAVRRAKHDMIAYLRFRLRDASHDTPTPDLPEYVAWYEPEHDVLAWSAEHFARRMGRSTWLISTPDGAAWWDGSALRVERRRAPSADLACTTADEAERLWLAYYRNTFNPARLNETALEQHMPVRFWKGLPEGRLIPSLISEAKSGAQRVAQASSVGMLGGKSVSVDAHSAQPMRQHLSTLDACRHCELWQHATQAVDGIGPDDARIMLIGEQPGDHEDLAGKPFVGPAGRLLDVALQRAGLSRDGLYLTNAVKHFKWTLRGKRRLHKTAAQQEIDACGYWLERELQRVRPAVVVTLGATALSALLHEKVNLSDWTGRTLNVDDMRVVATYHPSYALRQQHDEARERVLAAIIGALTRARDLSEAVGERQHAPD</sequence>
<dbReference type="SMART" id="SM00986">
    <property type="entry name" value="UDG"/>
    <property type="match status" value="1"/>
</dbReference>
<dbReference type="GO" id="GO:0046872">
    <property type="term" value="F:metal ion binding"/>
    <property type="evidence" value="ECO:0007669"/>
    <property type="project" value="UniProtKB-KW"/>
</dbReference>
<evidence type="ECO:0000256" key="6">
    <source>
        <dbReference type="ARBA" id="ARBA00022801"/>
    </source>
</evidence>
<keyword evidence="12" id="KW-1185">Reference proteome</keyword>
<keyword evidence="5" id="KW-0227">DNA damage</keyword>
<keyword evidence="4" id="KW-0479">Metal-binding</keyword>
<dbReference type="KEGG" id="bph:Bphy_1310"/>
<evidence type="ECO:0000256" key="7">
    <source>
        <dbReference type="ARBA" id="ARBA00023004"/>
    </source>
</evidence>
<comment type="similarity">
    <text evidence="1">Belongs to the uracil-DNA glycosylase (UDG) superfamily. Type 4 (UDGa) family.</text>
</comment>
<keyword evidence="9" id="KW-0234">DNA repair</keyword>
<dbReference type="Pfam" id="PF13566">
    <property type="entry name" value="DUF4130"/>
    <property type="match status" value="1"/>
</dbReference>
<accession>B2JI98</accession>
<dbReference type="Pfam" id="PF03167">
    <property type="entry name" value="UDG"/>
    <property type="match status" value="1"/>
</dbReference>
<reference evidence="12" key="1">
    <citation type="journal article" date="2014" name="Stand. Genomic Sci.">
        <title>Complete genome sequence of Burkholderia phymatum STM815(T), a broad host range and efficient nitrogen-fixing symbiont of Mimosa species.</title>
        <authorList>
            <person name="Moulin L."/>
            <person name="Klonowska A."/>
            <person name="Caroline B."/>
            <person name="Booth K."/>
            <person name="Vriezen J.A."/>
            <person name="Melkonian R."/>
            <person name="James E.K."/>
            <person name="Young J.P."/>
            <person name="Bena G."/>
            <person name="Hauser L."/>
            <person name="Land M."/>
            <person name="Kyrpides N."/>
            <person name="Bruce D."/>
            <person name="Chain P."/>
            <person name="Copeland A."/>
            <person name="Pitluck S."/>
            <person name="Woyke T."/>
            <person name="Lizotte-Waniewski M."/>
            <person name="Bristow J."/>
            <person name="Riley M."/>
        </authorList>
    </citation>
    <scope>NUCLEOTIDE SEQUENCE [LARGE SCALE GENOMIC DNA]</scope>
    <source>
        <strain evidence="12">DSM 17167 / CIP 108236 / LMG 21445 / STM815</strain>
    </source>
</reference>
<name>B2JI98_PARP8</name>
<dbReference type="SUPFAM" id="SSF52141">
    <property type="entry name" value="Uracil-DNA glycosylase-like"/>
    <property type="match status" value="1"/>
</dbReference>
<evidence type="ECO:0000256" key="5">
    <source>
        <dbReference type="ARBA" id="ARBA00022763"/>
    </source>
</evidence>
<dbReference type="NCBIfam" id="TIGR03915">
    <property type="entry name" value="SAM_7_link_chp"/>
    <property type="match status" value="1"/>
</dbReference>
<dbReference type="NCBIfam" id="TIGR00758">
    <property type="entry name" value="UDG_fam4"/>
    <property type="match status" value="1"/>
</dbReference>
<organism evidence="11 12">
    <name type="scientific">Paraburkholderia phymatum (strain DSM 17167 / CIP 108236 / LMG 21445 / STM815)</name>
    <name type="common">Burkholderia phymatum</name>
    <dbReference type="NCBI Taxonomy" id="391038"/>
    <lineage>
        <taxon>Bacteria</taxon>
        <taxon>Pseudomonadati</taxon>
        <taxon>Pseudomonadota</taxon>
        <taxon>Betaproteobacteria</taxon>
        <taxon>Burkholderiales</taxon>
        <taxon>Burkholderiaceae</taxon>
        <taxon>Paraburkholderia</taxon>
    </lineage>
</organism>
<dbReference type="Gene3D" id="3.40.470.10">
    <property type="entry name" value="Uracil-DNA glycosylase-like domain"/>
    <property type="match status" value="1"/>
</dbReference>
<dbReference type="STRING" id="391038.Bphy_1310"/>
<evidence type="ECO:0000313" key="12">
    <source>
        <dbReference type="Proteomes" id="UP000001192"/>
    </source>
</evidence>
<evidence type="ECO:0000256" key="1">
    <source>
        <dbReference type="ARBA" id="ARBA00006521"/>
    </source>
</evidence>
<dbReference type="InterPro" id="IPR036895">
    <property type="entry name" value="Uracil-DNA_glycosylase-like_sf"/>
</dbReference>
<dbReference type="InterPro" id="IPR005122">
    <property type="entry name" value="Uracil-DNA_glycosylase-like"/>
</dbReference>
<dbReference type="InterPro" id="IPR025404">
    <property type="entry name" value="DUF4130"/>
</dbReference>
<keyword evidence="7" id="KW-0408">Iron</keyword>
<dbReference type="PANTHER" id="PTHR33693:SF9">
    <property type="entry name" value="TYPE-4 URACIL-DNA GLYCOSYLASE"/>
    <property type="match status" value="1"/>
</dbReference>
<protein>
    <recommendedName>
        <fullName evidence="2">Type-4 uracil-DNA glycosylase</fullName>
    </recommendedName>
</protein>